<evidence type="ECO:0000259" key="3">
    <source>
        <dbReference type="Pfam" id="PF14417"/>
    </source>
</evidence>
<dbReference type="InterPro" id="IPR025847">
    <property type="entry name" value="MEDS_domain"/>
</dbReference>
<evidence type="ECO:0000259" key="2">
    <source>
        <dbReference type="Pfam" id="PF13581"/>
    </source>
</evidence>
<dbReference type="InterPro" id="IPR003594">
    <property type="entry name" value="HATPase_dom"/>
</dbReference>
<dbReference type="Gene3D" id="3.30.565.10">
    <property type="entry name" value="Histidine kinase-like ATPase, C-terminal domain"/>
    <property type="match status" value="1"/>
</dbReference>
<evidence type="ECO:0000256" key="1">
    <source>
        <dbReference type="ARBA" id="ARBA00022527"/>
    </source>
</evidence>
<dbReference type="PANTHER" id="PTHR35526:SF3">
    <property type="entry name" value="ANTI-SIGMA-F FACTOR RSBW"/>
    <property type="match status" value="1"/>
</dbReference>
<evidence type="ECO:0000313" key="5">
    <source>
        <dbReference type="Proteomes" id="UP000242367"/>
    </source>
</evidence>
<dbReference type="RefSeq" id="WP_103561560.1">
    <property type="nucleotide sequence ID" value="NZ_MTBP01000001.1"/>
</dbReference>
<dbReference type="SUPFAM" id="SSF55874">
    <property type="entry name" value="ATPase domain of HSP90 chaperone/DNA topoisomerase II/histidine kinase"/>
    <property type="match status" value="1"/>
</dbReference>
<dbReference type="PANTHER" id="PTHR35526">
    <property type="entry name" value="ANTI-SIGMA-F FACTOR RSBW-RELATED"/>
    <property type="match status" value="1"/>
</dbReference>
<dbReference type="InterPro" id="IPR036890">
    <property type="entry name" value="HATPase_C_sf"/>
</dbReference>
<evidence type="ECO:0008006" key="6">
    <source>
        <dbReference type="Google" id="ProtNLM"/>
    </source>
</evidence>
<feature type="domain" description="Histidine kinase/HSP90-like ATPase" evidence="2">
    <location>
        <begin position="206"/>
        <end position="310"/>
    </location>
</feature>
<name>A0A2P4UNJ8_9ACTN</name>
<gene>
    <name evidence="4" type="ORF">BTM25_10200</name>
</gene>
<protein>
    <recommendedName>
        <fullName evidence="6">Sensor histidine kinase</fullName>
    </recommendedName>
</protein>
<dbReference type="Pfam" id="PF13581">
    <property type="entry name" value="HATPase_c_2"/>
    <property type="match status" value="1"/>
</dbReference>
<dbReference type="InterPro" id="IPR050267">
    <property type="entry name" value="Anti-sigma-factor_SerPK"/>
</dbReference>
<accession>A0A2P4UNJ8</accession>
<keyword evidence="1" id="KW-0808">Transferase</keyword>
<dbReference type="Pfam" id="PF14417">
    <property type="entry name" value="MEDS"/>
    <property type="match status" value="1"/>
</dbReference>
<keyword evidence="1" id="KW-0418">Kinase</keyword>
<reference evidence="4 5" key="1">
    <citation type="journal article" date="2017" name="Chemistry">
        <title>Isolation, Biosynthesis and Chemical Modifications of Rubterolones A-F: Rare Tropolone Alkaloids from Actinomadura sp. 5-2.</title>
        <authorList>
            <person name="Guo H."/>
            <person name="Benndorf R."/>
            <person name="Leichnitz D."/>
            <person name="Klassen J.L."/>
            <person name="Vollmers J."/>
            <person name="Gorls H."/>
            <person name="Steinacker M."/>
            <person name="Weigel C."/>
            <person name="Dahse H.M."/>
            <person name="Kaster A.K."/>
            <person name="de Beer Z.W."/>
            <person name="Poulsen M."/>
            <person name="Beemelmanns C."/>
        </authorList>
    </citation>
    <scope>NUCLEOTIDE SEQUENCE [LARGE SCALE GENOMIC DNA]</scope>
    <source>
        <strain evidence="4 5">5-2</strain>
    </source>
</reference>
<dbReference type="CDD" id="cd16936">
    <property type="entry name" value="HATPase_RsbW-like"/>
    <property type="match status" value="1"/>
</dbReference>
<dbReference type="EMBL" id="MTBP01000001">
    <property type="protein sequence ID" value="POM26618.1"/>
    <property type="molecule type" value="Genomic_DNA"/>
</dbReference>
<dbReference type="NCBIfam" id="NF041045">
    <property type="entry name" value="RsbA_anti_sig"/>
    <property type="match status" value="1"/>
</dbReference>
<sequence>MGHARGAVGFWHPALFYRGDAQFLDGCLPFVRDGVLAGDPVAVAVPAARLALLEKALRADVGPDADHVRFLDMGRAGRNPAWIIPGVLRDFADRHPHERVRIIGEPIWQGRSELEYPACAQHEALINMAFTGRNVAILCPYDADDLDDRALADAARTHPVLLDRDAEWDSDEYAPEAVVDGYNRPLPPAPADAATLPFDWDVFERCRAFALERSAAAGLSDERGRDAELAVSELVANSIVHGGGTGVLAAWREGDLAAFEVRDSGHIADPLAGRRPADPLTPGGRGILLVNRMADLVRVHTTAAGTTVRIFFAR</sequence>
<organism evidence="4 5">
    <name type="scientific">Actinomadura rubteroloni</name>
    <dbReference type="NCBI Taxonomy" id="1926885"/>
    <lineage>
        <taxon>Bacteria</taxon>
        <taxon>Bacillati</taxon>
        <taxon>Actinomycetota</taxon>
        <taxon>Actinomycetes</taxon>
        <taxon>Streptosporangiales</taxon>
        <taxon>Thermomonosporaceae</taxon>
        <taxon>Actinomadura</taxon>
    </lineage>
</organism>
<dbReference type="GO" id="GO:0004674">
    <property type="term" value="F:protein serine/threonine kinase activity"/>
    <property type="evidence" value="ECO:0007669"/>
    <property type="project" value="UniProtKB-KW"/>
</dbReference>
<feature type="domain" description="MEDS" evidence="3">
    <location>
        <begin position="12"/>
        <end position="159"/>
    </location>
</feature>
<dbReference type="InterPro" id="IPR047718">
    <property type="entry name" value="RsbA-like_anti_sig"/>
</dbReference>
<keyword evidence="5" id="KW-1185">Reference proteome</keyword>
<evidence type="ECO:0000313" key="4">
    <source>
        <dbReference type="EMBL" id="POM26618.1"/>
    </source>
</evidence>
<comment type="caution">
    <text evidence="4">The sequence shown here is derived from an EMBL/GenBank/DDBJ whole genome shotgun (WGS) entry which is preliminary data.</text>
</comment>
<keyword evidence="1" id="KW-0723">Serine/threonine-protein kinase</keyword>
<dbReference type="Proteomes" id="UP000242367">
    <property type="component" value="Unassembled WGS sequence"/>
</dbReference>
<proteinExistence type="predicted"/>
<dbReference type="AlphaFoldDB" id="A0A2P4UNJ8"/>